<feature type="region of interest" description="Disordered" evidence="13">
    <location>
        <begin position="410"/>
        <end position="458"/>
    </location>
</feature>
<comment type="caution">
    <text evidence="16">The sequence shown here is derived from an EMBL/GenBank/DDBJ whole genome shotgun (WGS) entry which is preliminary data.</text>
</comment>
<comment type="subcellular location">
    <subcellularLocation>
        <location evidence="1">Membrane</location>
    </subcellularLocation>
</comment>
<keyword evidence="10" id="KW-0594">Phospholipid biosynthesis</keyword>
<dbReference type="SMART" id="SM00563">
    <property type="entry name" value="PlsC"/>
    <property type="match status" value="1"/>
</dbReference>
<evidence type="ECO:0000256" key="11">
    <source>
        <dbReference type="ARBA" id="ARBA00023264"/>
    </source>
</evidence>
<evidence type="ECO:0000256" key="4">
    <source>
        <dbReference type="ARBA" id="ARBA00022516"/>
    </source>
</evidence>
<organism evidence="16 17">
    <name type="scientific">Blattamonas nauphoetae</name>
    <dbReference type="NCBI Taxonomy" id="2049346"/>
    <lineage>
        <taxon>Eukaryota</taxon>
        <taxon>Metamonada</taxon>
        <taxon>Preaxostyla</taxon>
        <taxon>Oxymonadida</taxon>
        <taxon>Blattamonas</taxon>
    </lineage>
</organism>
<dbReference type="InterPro" id="IPR002123">
    <property type="entry name" value="Plipid/glycerol_acylTrfase"/>
</dbReference>
<keyword evidence="5 16" id="KW-0808">Transferase</keyword>
<feature type="transmembrane region" description="Helical" evidence="14">
    <location>
        <begin position="119"/>
        <end position="143"/>
    </location>
</feature>
<evidence type="ECO:0000259" key="15">
    <source>
        <dbReference type="SMART" id="SM00563"/>
    </source>
</evidence>
<accession>A0ABQ9YC74</accession>
<dbReference type="EMBL" id="JARBJD010000017">
    <property type="protein sequence ID" value="KAK2961363.1"/>
    <property type="molecule type" value="Genomic_DNA"/>
</dbReference>
<feature type="transmembrane region" description="Helical" evidence="14">
    <location>
        <begin position="75"/>
        <end position="107"/>
    </location>
</feature>
<evidence type="ECO:0000256" key="12">
    <source>
        <dbReference type="ARBA" id="ARBA00023315"/>
    </source>
</evidence>
<evidence type="ECO:0000256" key="10">
    <source>
        <dbReference type="ARBA" id="ARBA00023209"/>
    </source>
</evidence>
<comment type="similarity">
    <text evidence="3">Belongs to the 1-acyl-sn-glycerol-3-phosphate acyltransferase family.</text>
</comment>
<keyword evidence="12 16" id="KW-0012">Acyltransferase</keyword>
<keyword evidence="9 14" id="KW-0472">Membrane</keyword>
<feature type="compositionally biased region" description="Basic and acidic residues" evidence="13">
    <location>
        <begin position="410"/>
        <end position="420"/>
    </location>
</feature>
<evidence type="ECO:0000256" key="9">
    <source>
        <dbReference type="ARBA" id="ARBA00023136"/>
    </source>
</evidence>
<evidence type="ECO:0000256" key="3">
    <source>
        <dbReference type="ARBA" id="ARBA00008655"/>
    </source>
</evidence>
<dbReference type="InterPro" id="IPR045252">
    <property type="entry name" value="LPCAT1-like"/>
</dbReference>
<feature type="domain" description="Phospholipid/glycerol acyltransferase" evidence="15">
    <location>
        <begin position="154"/>
        <end position="268"/>
    </location>
</feature>
<feature type="compositionally biased region" description="Polar residues" evidence="13">
    <location>
        <begin position="430"/>
        <end position="445"/>
    </location>
</feature>
<keyword evidence="11" id="KW-1208">Phospholipid metabolism</keyword>
<evidence type="ECO:0000256" key="5">
    <source>
        <dbReference type="ARBA" id="ARBA00022679"/>
    </source>
</evidence>
<evidence type="ECO:0000256" key="6">
    <source>
        <dbReference type="ARBA" id="ARBA00022692"/>
    </source>
</evidence>
<keyword evidence="7 14" id="KW-1133">Transmembrane helix</keyword>
<dbReference type="PANTHER" id="PTHR23063:SF52">
    <property type="entry name" value="LYSOPHOSPHATIDYLCHOLINE ACYLTRANSFERASE"/>
    <property type="match status" value="1"/>
</dbReference>
<sequence>MGRDWLILPKALLNLRSTRLLSSNRPVGDMTNPTQTTPLLDSNSKILTYDDITLQQGQVNAYEIPKFSCFGYFKFILGLILLFPIRAIFALTLSFILFVMLIVHLPFLNYKDKPHHPLMRLIVCFWGKFWARGMLLINGFWFIRERGHRDRKARLIVSNHQSCLDMFVFLYKCMPSFVIGEIIARNGFLGPLSKTINCVAVDRDAGGNSSSVLGKLKQRLTVPETGRQFPVVCMFPEGATGNGRTLNYFHTGAFVPGEPMQPILLIYHEKYNPSQWSVRSWPFHYITSMVQLTQWLEIRYLPTYYPSEAEKQHPRLYAYNIKQAMGKAGQFGQTELGYKDRKDLESKRKILKKRHIPLPQPEAQDVLFKQVPEPLTPVFDDSIDLTKREYHSQQQLPPPEILAIIEARPIESTKDAEEARTTIGMDHTAQEPSPSTEFQSSQGVVSTDYAAEENSTIQ</sequence>
<dbReference type="SUPFAM" id="SSF69593">
    <property type="entry name" value="Glycerol-3-phosphate (1)-acyltransferase"/>
    <property type="match status" value="1"/>
</dbReference>
<reference evidence="16 17" key="1">
    <citation type="journal article" date="2022" name="bioRxiv">
        <title>Genomics of Preaxostyla Flagellates Illuminates Evolutionary Transitions and the Path Towards Mitochondrial Loss.</title>
        <authorList>
            <person name="Novak L.V.F."/>
            <person name="Treitli S.C."/>
            <person name="Pyrih J."/>
            <person name="Halakuc P."/>
            <person name="Pipaliya S.V."/>
            <person name="Vacek V."/>
            <person name="Brzon O."/>
            <person name="Soukal P."/>
            <person name="Eme L."/>
            <person name="Dacks J.B."/>
            <person name="Karnkowska A."/>
            <person name="Elias M."/>
            <person name="Hampl V."/>
        </authorList>
    </citation>
    <scope>NUCLEOTIDE SEQUENCE [LARGE SCALE GENOMIC DNA]</scope>
    <source>
        <strain evidence="16">NAU3</strain>
        <tissue evidence="16">Gut</tissue>
    </source>
</reference>
<dbReference type="PANTHER" id="PTHR23063">
    <property type="entry name" value="PHOSPHOLIPID ACYLTRANSFERASE"/>
    <property type="match status" value="1"/>
</dbReference>
<protein>
    <submittedName>
        <fullName evidence="16">Lysophospholipid acyltransferase LPEAT1</fullName>
    </submittedName>
</protein>
<evidence type="ECO:0000313" key="16">
    <source>
        <dbReference type="EMBL" id="KAK2961363.1"/>
    </source>
</evidence>
<evidence type="ECO:0000256" key="13">
    <source>
        <dbReference type="SAM" id="MobiDB-lite"/>
    </source>
</evidence>
<keyword evidence="17" id="KW-1185">Reference proteome</keyword>
<dbReference type="CDD" id="cd07991">
    <property type="entry name" value="LPLAT_LPCAT1-like"/>
    <property type="match status" value="1"/>
</dbReference>
<keyword evidence="4" id="KW-0444">Lipid biosynthesis</keyword>
<evidence type="ECO:0000256" key="8">
    <source>
        <dbReference type="ARBA" id="ARBA00023098"/>
    </source>
</evidence>
<gene>
    <name evidence="16" type="ORF">BLNAU_3809</name>
</gene>
<dbReference type="Pfam" id="PF01553">
    <property type="entry name" value="Acyltransferase"/>
    <property type="match status" value="1"/>
</dbReference>
<evidence type="ECO:0000256" key="7">
    <source>
        <dbReference type="ARBA" id="ARBA00022989"/>
    </source>
</evidence>
<name>A0ABQ9YC74_9EUKA</name>
<dbReference type="Proteomes" id="UP001281761">
    <property type="component" value="Unassembled WGS sequence"/>
</dbReference>
<evidence type="ECO:0000256" key="14">
    <source>
        <dbReference type="SAM" id="Phobius"/>
    </source>
</evidence>
<dbReference type="GO" id="GO:0016746">
    <property type="term" value="F:acyltransferase activity"/>
    <property type="evidence" value="ECO:0007669"/>
    <property type="project" value="UniProtKB-KW"/>
</dbReference>
<evidence type="ECO:0000256" key="2">
    <source>
        <dbReference type="ARBA" id="ARBA00005189"/>
    </source>
</evidence>
<keyword evidence="8" id="KW-0443">Lipid metabolism</keyword>
<proteinExistence type="inferred from homology"/>
<evidence type="ECO:0000313" key="17">
    <source>
        <dbReference type="Proteomes" id="UP001281761"/>
    </source>
</evidence>
<evidence type="ECO:0000256" key="1">
    <source>
        <dbReference type="ARBA" id="ARBA00004370"/>
    </source>
</evidence>
<comment type="pathway">
    <text evidence="2">Lipid metabolism.</text>
</comment>
<keyword evidence="6 14" id="KW-0812">Transmembrane</keyword>